<dbReference type="PROSITE" id="PS51462">
    <property type="entry name" value="NUDIX"/>
    <property type="match status" value="1"/>
</dbReference>
<sequence length="274" mass="31512">MLCGDKMTDNEKASGRPKEKTAEEMGYSPKKYRTPDGVPADIVMFTLTKRERKTVTKTLPIRELKVMLIRRKSWPFAGMWALPGGFCQESESIYDAAKRELKEETGVDGGHLEYLGVYSKPGRDPRGWIISNAFFALVEEWMLESRQAADDAGEVGLFGIDEVLNELELAFDHREIIQDAYHRIQQQMLHSTIARQFLPEQFTLSELYQVIQTVVPEFSEPNFIRKITSTRSRQGILEEVRDENGKPLSSNQYSQRPAQLYRFTDYVPLLSIYT</sequence>
<dbReference type="SUPFAM" id="SSF46785">
    <property type="entry name" value="Winged helix' DNA-binding domain"/>
    <property type="match status" value="1"/>
</dbReference>
<name>A0ABQ4L9I7_9BACL</name>
<dbReference type="InterPro" id="IPR036388">
    <property type="entry name" value="WH-like_DNA-bd_sf"/>
</dbReference>
<accession>A0ABQ4L9I7</accession>
<dbReference type="EMBL" id="BORU01000001">
    <property type="protein sequence ID" value="GIO53251.1"/>
    <property type="molecule type" value="Genomic_DNA"/>
</dbReference>
<protein>
    <recommendedName>
        <fullName evidence="4">Nudix hydrolase domain-containing protein</fullName>
    </recommendedName>
</protein>
<dbReference type="CDD" id="cd18873">
    <property type="entry name" value="NUDIX_NadM_like"/>
    <property type="match status" value="1"/>
</dbReference>
<keyword evidence="2" id="KW-0378">Hydrolase</keyword>
<dbReference type="Gene3D" id="1.10.10.10">
    <property type="entry name" value="Winged helix-like DNA-binding domain superfamily/Winged helix DNA-binding domain"/>
    <property type="match status" value="1"/>
</dbReference>
<dbReference type="InterPro" id="IPR000086">
    <property type="entry name" value="NUDIX_hydrolase_dom"/>
</dbReference>
<dbReference type="InterPro" id="IPR054105">
    <property type="entry name" value="WHD_NrtR"/>
</dbReference>
<comment type="similarity">
    <text evidence="1">Belongs to the Nudix hydrolase family.</text>
</comment>
<evidence type="ECO:0000256" key="1">
    <source>
        <dbReference type="ARBA" id="ARBA00005582"/>
    </source>
</evidence>
<dbReference type="Pfam" id="PF00293">
    <property type="entry name" value="NUDIX"/>
    <property type="match status" value="1"/>
</dbReference>
<feature type="region of interest" description="Disordered" evidence="3">
    <location>
        <begin position="1"/>
        <end position="31"/>
    </location>
</feature>
<dbReference type="PANTHER" id="PTHR43736:SF1">
    <property type="entry name" value="DIHYDRONEOPTERIN TRIPHOSPHATE DIPHOSPHATASE"/>
    <property type="match status" value="1"/>
</dbReference>
<feature type="compositionally biased region" description="Basic and acidic residues" evidence="3">
    <location>
        <begin position="1"/>
        <end position="23"/>
    </location>
</feature>
<dbReference type="InterPro" id="IPR015797">
    <property type="entry name" value="NUDIX_hydrolase-like_dom_sf"/>
</dbReference>
<evidence type="ECO:0000313" key="6">
    <source>
        <dbReference type="Proteomes" id="UP000676601"/>
    </source>
</evidence>
<comment type="caution">
    <text evidence="5">The sequence shown here is derived from an EMBL/GenBank/DDBJ whole genome shotgun (WGS) entry which is preliminary data.</text>
</comment>
<dbReference type="InterPro" id="IPR020084">
    <property type="entry name" value="NUDIX_hydrolase_CS"/>
</dbReference>
<organism evidence="5 6">
    <name type="scientific">Paenibacillus cineris</name>
    <dbReference type="NCBI Taxonomy" id="237530"/>
    <lineage>
        <taxon>Bacteria</taxon>
        <taxon>Bacillati</taxon>
        <taxon>Bacillota</taxon>
        <taxon>Bacilli</taxon>
        <taxon>Bacillales</taxon>
        <taxon>Paenibacillaceae</taxon>
        <taxon>Paenibacillus</taxon>
    </lineage>
</organism>
<feature type="domain" description="Nudix hydrolase" evidence="4">
    <location>
        <begin position="51"/>
        <end position="181"/>
    </location>
</feature>
<evidence type="ECO:0000256" key="3">
    <source>
        <dbReference type="SAM" id="MobiDB-lite"/>
    </source>
</evidence>
<gene>
    <name evidence="5" type="ORF">J21TS7_15690</name>
</gene>
<evidence type="ECO:0000313" key="5">
    <source>
        <dbReference type="EMBL" id="GIO53251.1"/>
    </source>
</evidence>
<dbReference type="PROSITE" id="PS00893">
    <property type="entry name" value="NUDIX_BOX"/>
    <property type="match status" value="1"/>
</dbReference>
<evidence type="ECO:0000259" key="4">
    <source>
        <dbReference type="PROSITE" id="PS51462"/>
    </source>
</evidence>
<evidence type="ECO:0000256" key="2">
    <source>
        <dbReference type="ARBA" id="ARBA00022801"/>
    </source>
</evidence>
<dbReference type="PANTHER" id="PTHR43736">
    <property type="entry name" value="ADP-RIBOSE PYROPHOSPHATASE"/>
    <property type="match status" value="1"/>
</dbReference>
<dbReference type="Pfam" id="PF21906">
    <property type="entry name" value="WHD_NrtR"/>
    <property type="match status" value="1"/>
</dbReference>
<dbReference type="Gene3D" id="3.90.79.10">
    <property type="entry name" value="Nucleoside Triphosphate Pyrophosphohydrolase"/>
    <property type="match status" value="1"/>
</dbReference>
<reference evidence="5 6" key="1">
    <citation type="submission" date="2021-03" db="EMBL/GenBank/DDBJ databases">
        <title>Antimicrobial resistance genes in bacteria isolated from Japanese honey, and their potential for conferring macrolide and lincosamide resistance in the American foulbrood pathogen Paenibacillus larvae.</title>
        <authorList>
            <person name="Okamoto M."/>
            <person name="Kumagai M."/>
            <person name="Kanamori H."/>
            <person name="Takamatsu D."/>
        </authorList>
    </citation>
    <scope>NUCLEOTIDE SEQUENCE [LARGE SCALE GENOMIC DNA]</scope>
    <source>
        <strain evidence="5 6">J21TS7</strain>
    </source>
</reference>
<dbReference type="SUPFAM" id="SSF55811">
    <property type="entry name" value="Nudix"/>
    <property type="match status" value="1"/>
</dbReference>
<dbReference type="Proteomes" id="UP000676601">
    <property type="component" value="Unassembled WGS sequence"/>
</dbReference>
<keyword evidence="6" id="KW-1185">Reference proteome</keyword>
<proteinExistence type="inferred from homology"/>
<dbReference type="InterPro" id="IPR036390">
    <property type="entry name" value="WH_DNA-bd_sf"/>
</dbReference>